<dbReference type="PRINTS" id="PR00505">
    <property type="entry name" value="D12N6MTFRASE"/>
</dbReference>
<dbReference type="PANTHER" id="PTHR30481:SF2">
    <property type="entry name" value="SITE-SPECIFIC DNA-METHYLTRANSFERASE (ADENINE-SPECIFIC)"/>
    <property type="match status" value="1"/>
</dbReference>
<dbReference type="PIRSF" id="PIRSF000398">
    <property type="entry name" value="M_m6A_EcoRV"/>
    <property type="match status" value="1"/>
</dbReference>
<evidence type="ECO:0000313" key="7">
    <source>
        <dbReference type="EMBL" id="BBF23303.1"/>
    </source>
</evidence>
<dbReference type="Proteomes" id="UP000271003">
    <property type="component" value="Chromosome"/>
</dbReference>
<sequence>MLNPSPLRYPGGKNRLTDFVRLTIQNFNIEKCTYVEPFAGGAGVALSLLLNNDVDRIVINDYDKAIYSFWRAVKHEPEALIDLIEKTPVSISEWYRQKEIYLSAKYYSLELAFAALFLNRTNRSGILNAGPIGGYAQAGEWKLDVRFNKASLIEKIRAIAEQRSRISVYNKDIVSFLENYSSKLGSGLFFYFDPPYFNKGQRLYKNFFTPKDHQKIHDVIFQRVDSPWLITYDDVPEIAEIYSGHEIRRFDLTYSAANKGTASELMIFSDISCCPTQRQLQENKIKINLRDCDVLTECKSGHILEVG</sequence>
<dbReference type="Gene3D" id="3.40.50.150">
    <property type="entry name" value="Vaccinia Virus protein VP39"/>
    <property type="match status" value="1"/>
</dbReference>
<evidence type="ECO:0000256" key="6">
    <source>
        <dbReference type="ARBA" id="ARBA00047942"/>
    </source>
</evidence>
<evidence type="ECO:0000256" key="1">
    <source>
        <dbReference type="ARBA" id="ARBA00006594"/>
    </source>
</evidence>
<keyword evidence="4 7" id="KW-0808">Transferase</keyword>
<accession>A0A2Z6I9W2</accession>
<dbReference type="GO" id="GO:0006298">
    <property type="term" value="P:mismatch repair"/>
    <property type="evidence" value="ECO:0007669"/>
    <property type="project" value="TreeGrafter"/>
</dbReference>
<dbReference type="GO" id="GO:0009307">
    <property type="term" value="P:DNA restriction-modification system"/>
    <property type="evidence" value="ECO:0007669"/>
    <property type="project" value="InterPro"/>
</dbReference>
<dbReference type="InterPro" id="IPR012327">
    <property type="entry name" value="MeTrfase_D12"/>
</dbReference>
<dbReference type="InterPro" id="IPR012263">
    <property type="entry name" value="M_m6A_EcoRV"/>
</dbReference>
<dbReference type="GO" id="GO:0009007">
    <property type="term" value="F:site-specific DNA-methyltransferase (adenine-specific) activity"/>
    <property type="evidence" value="ECO:0007669"/>
    <property type="project" value="UniProtKB-EC"/>
</dbReference>
<dbReference type="Pfam" id="PF02086">
    <property type="entry name" value="MethyltransfD12"/>
    <property type="match status" value="1"/>
</dbReference>
<dbReference type="PANTHER" id="PTHR30481">
    <property type="entry name" value="DNA ADENINE METHYLASE"/>
    <property type="match status" value="1"/>
</dbReference>
<dbReference type="EC" id="2.1.1.72" evidence="2"/>
<evidence type="ECO:0000256" key="2">
    <source>
        <dbReference type="ARBA" id="ARBA00011900"/>
    </source>
</evidence>
<dbReference type="EMBL" id="AP018786">
    <property type="protein sequence ID" value="BBF23303.1"/>
    <property type="molecule type" value="Genomic_DNA"/>
</dbReference>
<dbReference type="REBASE" id="258064">
    <property type="entry name" value="M.SspBBH3ORF11940P"/>
</dbReference>
<evidence type="ECO:0000313" key="8">
    <source>
        <dbReference type="Proteomes" id="UP000271003"/>
    </source>
</evidence>
<comment type="similarity">
    <text evidence="1">Belongs to the N(4)/N(6)-methyltransferase family.</text>
</comment>
<evidence type="ECO:0000256" key="3">
    <source>
        <dbReference type="ARBA" id="ARBA00022603"/>
    </source>
</evidence>
<dbReference type="GO" id="GO:1904047">
    <property type="term" value="F:S-adenosyl-L-methionine binding"/>
    <property type="evidence" value="ECO:0007669"/>
    <property type="project" value="TreeGrafter"/>
</dbReference>
<comment type="catalytic activity">
    <reaction evidence="6">
        <text>a 2'-deoxyadenosine in DNA + S-adenosyl-L-methionine = an N(6)-methyl-2'-deoxyadenosine in DNA + S-adenosyl-L-homocysteine + H(+)</text>
        <dbReference type="Rhea" id="RHEA:15197"/>
        <dbReference type="Rhea" id="RHEA-COMP:12418"/>
        <dbReference type="Rhea" id="RHEA-COMP:12419"/>
        <dbReference type="ChEBI" id="CHEBI:15378"/>
        <dbReference type="ChEBI" id="CHEBI:57856"/>
        <dbReference type="ChEBI" id="CHEBI:59789"/>
        <dbReference type="ChEBI" id="CHEBI:90615"/>
        <dbReference type="ChEBI" id="CHEBI:90616"/>
        <dbReference type="EC" id="2.1.1.72"/>
    </reaction>
</comment>
<dbReference type="SUPFAM" id="SSF53335">
    <property type="entry name" value="S-adenosyl-L-methionine-dependent methyltransferases"/>
    <property type="match status" value="1"/>
</dbReference>
<keyword evidence="5" id="KW-0949">S-adenosyl-L-methionine</keyword>
<dbReference type="InterPro" id="IPR023095">
    <property type="entry name" value="Ade_MeTrfase_dom_2"/>
</dbReference>
<organism evidence="7 8">
    <name type="scientific">Sutterella megalosphaeroides</name>
    <dbReference type="NCBI Taxonomy" id="2494234"/>
    <lineage>
        <taxon>Bacteria</taxon>
        <taxon>Pseudomonadati</taxon>
        <taxon>Pseudomonadota</taxon>
        <taxon>Betaproteobacteria</taxon>
        <taxon>Burkholderiales</taxon>
        <taxon>Sutterellaceae</taxon>
        <taxon>Sutterella</taxon>
    </lineage>
</organism>
<reference evidence="7 8" key="1">
    <citation type="journal article" date="2018" name="Int. J. Syst. Evol. Microbiol.">
        <title>Mesosutterella multiformis gen. nov., sp. nov., a member of the family Sutterellaceae and Sutterella megalosphaeroides sp. nov., isolated from human faeces.</title>
        <authorList>
            <person name="Sakamoto M."/>
            <person name="Ikeyama N."/>
            <person name="Kunihiro T."/>
            <person name="Iino T."/>
            <person name="Yuki M."/>
            <person name="Ohkuma M."/>
        </authorList>
    </citation>
    <scope>NUCLEOTIDE SEQUENCE [LARGE SCALE GENOMIC DNA]</scope>
    <source>
        <strain evidence="7 8">6FBBBH3</strain>
    </source>
</reference>
<protein>
    <recommendedName>
        <fullName evidence="2">site-specific DNA-methyltransferase (adenine-specific)</fullName>
        <ecNumber evidence="2">2.1.1.72</ecNumber>
    </recommendedName>
</protein>
<evidence type="ECO:0000256" key="4">
    <source>
        <dbReference type="ARBA" id="ARBA00022679"/>
    </source>
</evidence>
<name>A0A2Z6I9W2_9BURK</name>
<dbReference type="GO" id="GO:0043565">
    <property type="term" value="F:sequence-specific DNA binding"/>
    <property type="evidence" value="ECO:0007669"/>
    <property type="project" value="TreeGrafter"/>
</dbReference>
<proteinExistence type="inferred from homology"/>
<evidence type="ECO:0000256" key="5">
    <source>
        <dbReference type="ARBA" id="ARBA00022691"/>
    </source>
</evidence>
<dbReference type="KEGG" id="sutt:SUTMEG_11940"/>
<dbReference type="Gene3D" id="1.10.1020.10">
    <property type="entry name" value="Adenine-specific Methyltransferase, Domain 2"/>
    <property type="match status" value="1"/>
</dbReference>
<keyword evidence="8" id="KW-1185">Reference proteome</keyword>
<dbReference type="InterPro" id="IPR029063">
    <property type="entry name" value="SAM-dependent_MTases_sf"/>
</dbReference>
<dbReference type="GO" id="GO:0032259">
    <property type="term" value="P:methylation"/>
    <property type="evidence" value="ECO:0007669"/>
    <property type="project" value="UniProtKB-KW"/>
</dbReference>
<gene>
    <name evidence="7" type="ORF">SUTMEG_11940</name>
</gene>
<keyword evidence="3 7" id="KW-0489">Methyltransferase</keyword>
<dbReference type="AlphaFoldDB" id="A0A2Z6I9W2"/>
<dbReference type="RefSeq" id="WP_197714292.1">
    <property type="nucleotide sequence ID" value="NZ_AP018786.1"/>
</dbReference>